<accession>A0A1Y2K8Z2</accession>
<dbReference type="InterPro" id="IPR000415">
    <property type="entry name" value="Nitroreductase-like"/>
</dbReference>
<sequence length="494" mass="54018">MNTLAALFELSLGLAAWKSISGQRWALRCNPSSGNLHPTEGYLVMGGEPTHGAPLPHSGVYHYNALNHTLEQRAELDPEEAAACLPEGTFLLGLSSIHWREEWKYGERAYRYCQLDVGHAIAGVRYAAAALGWRVLALSEPADGDTLQLLGLDQSLPPAAAEVEVEAPDLLLWIDTRDADDLADDPDLDPHPPSPERIADLAGAAAGTRWQGDPNKLSGRHSHEWPIVAAVSRATFKGVTESYIAPPTEPPPMEATPTTQKAADLIRNRRSAQSFDANVSIDRDAFYRILDRLVPRPGIAPWDAQSWPLRLHPMLFVHRVRGLPAGLYALPRSESGEMALRESMRETFAWVKPDTCPESLNLYLLAAGDLREHAKVISCSQDIASDSAFSLGMLAEFDSGLEPGSHGGPHGYRQMYWEAGMLGQALYLGAEAEGVNGTGIGCFLDDLLHEILTLEGTRMQSLYHFTVGGGLEDDRLTTEPPYGHLSDRPKAEWI</sequence>
<reference evidence="1 2" key="1">
    <citation type="journal article" date="2016" name="BMC Genomics">
        <title>Combined genomic and structural analyses of a cultured magnetotactic bacterium reveals its niche adaptation to a dynamic environment.</title>
        <authorList>
            <person name="Araujo A.C."/>
            <person name="Morillo V."/>
            <person name="Cypriano J."/>
            <person name="Teixeira L.C."/>
            <person name="Leao P."/>
            <person name="Lyra S."/>
            <person name="Almeida L.G."/>
            <person name="Bazylinski D.A."/>
            <person name="Vasconcellos A.T."/>
            <person name="Abreu F."/>
            <person name="Lins U."/>
        </authorList>
    </citation>
    <scope>NUCLEOTIDE SEQUENCE [LARGE SCALE GENOMIC DNA]</scope>
    <source>
        <strain evidence="1 2">IT-1</strain>
    </source>
</reference>
<organism evidence="1 2">
    <name type="scientific">Magnetofaba australis IT-1</name>
    <dbReference type="NCBI Taxonomy" id="1434232"/>
    <lineage>
        <taxon>Bacteria</taxon>
        <taxon>Pseudomonadati</taxon>
        <taxon>Pseudomonadota</taxon>
        <taxon>Magnetococcia</taxon>
        <taxon>Magnetococcales</taxon>
        <taxon>Magnetococcaceae</taxon>
        <taxon>Magnetofaba</taxon>
    </lineage>
</organism>
<keyword evidence="2" id="KW-1185">Reference proteome</keyword>
<evidence type="ECO:0000313" key="1">
    <source>
        <dbReference type="EMBL" id="OSM06926.1"/>
    </source>
</evidence>
<dbReference type="GO" id="GO:0016491">
    <property type="term" value="F:oxidoreductase activity"/>
    <property type="evidence" value="ECO:0007669"/>
    <property type="project" value="InterPro"/>
</dbReference>
<dbReference type="SUPFAM" id="SSF55469">
    <property type="entry name" value="FMN-dependent nitroreductase-like"/>
    <property type="match status" value="2"/>
</dbReference>
<dbReference type="CDD" id="cd02142">
    <property type="entry name" value="McbC_SagB-like_oxidoreductase"/>
    <property type="match status" value="1"/>
</dbReference>
<dbReference type="EMBL" id="LVJN01000015">
    <property type="protein sequence ID" value="OSM06926.1"/>
    <property type="molecule type" value="Genomic_DNA"/>
</dbReference>
<protein>
    <submittedName>
        <fullName evidence="1">Uncharacterized protein</fullName>
    </submittedName>
</protein>
<name>A0A1Y2K8Z2_9PROT</name>
<proteinExistence type="predicted"/>
<dbReference type="Proteomes" id="UP000194003">
    <property type="component" value="Unassembled WGS sequence"/>
</dbReference>
<dbReference type="PANTHER" id="PTHR42741:SF3">
    <property type="entry name" value="NITROREDUCTASE FAMILY PROTEIN"/>
    <property type="match status" value="1"/>
</dbReference>
<comment type="caution">
    <text evidence="1">The sequence shown here is derived from an EMBL/GenBank/DDBJ whole genome shotgun (WGS) entry which is preliminary data.</text>
</comment>
<evidence type="ECO:0000313" key="2">
    <source>
        <dbReference type="Proteomes" id="UP000194003"/>
    </source>
</evidence>
<dbReference type="PANTHER" id="PTHR42741">
    <property type="entry name" value="NITROREDUCTASE FAMILY PROTEIN"/>
    <property type="match status" value="1"/>
</dbReference>
<gene>
    <name evidence="1" type="ORF">MAIT1_00189</name>
</gene>
<dbReference type="Gene3D" id="3.40.109.10">
    <property type="entry name" value="NADH Oxidase"/>
    <property type="match status" value="2"/>
</dbReference>
<dbReference type="AlphaFoldDB" id="A0A1Y2K8Z2"/>
<dbReference type="STRING" id="1434232.MAIT1_00189"/>